<dbReference type="HOGENOM" id="CLU_3005918_0_0_9"/>
<organism evidence="1 2">
    <name type="scientific">[Clostridium] asparagiforme DSM 15981</name>
    <dbReference type="NCBI Taxonomy" id="518636"/>
    <lineage>
        <taxon>Bacteria</taxon>
        <taxon>Bacillati</taxon>
        <taxon>Bacillota</taxon>
        <taxon>Clostridia</taxon>
        <taxon>Lachnospirales</taxon>
        <taxon>Lachnospiraceae</taxon>
        <taxon>Enterocloster</taxon>
    </lineage>
</organism>
<evidence type="ECO:0000313" key="1">
    <source>
        <dbReference type="EMBL" id="EEG55734.1"/>
    </source>
</evidence>
<dbReference type="EMBL" id="ACCJ01000127">
    <property type="protein sequence ID" value="EEG55734.1"/>
    <property type="molecule type" value="Genomic_DNA"/>
</dbReference>
<reference evidence="1 2" key="2">
    <citation type="submission" date="2009-02" db="EMBL/GenBank/DDBJ databases">
        <title>Draft genome sequence of Clostridium asparagiforme (DSM 15981).</title>
        <authorList>
            <person name="Sudarsanam P."/>
            <person name="Ley R."/>
            <person name="Guruge J."/>
            <person name="Turnbaugh P.J."/>
            <person name="Mahowald M."/>
            <person name="Liep D."/>
            <person name="Gordon J."/>
        </authorList>
    </citation>
    <scope>NUCLEOTIDE SEQUENCE [LARGE SCALE GENOMIC DNA]</scope>
    <source>
        <strain evidence="1 2">DSM 15981</strain>
    </source>
</reference>
<keyword evidence="2" id="KW-1185">Reference proteome</keyword>
<dbReference type="Proteomes" id="UP000004756">
    <property type="component" value="Unassembled WGS sequence"/>
</dbReference>
<proteinExistence type="predicted"/>
<dbReference type="AlphaFoldDB" id="C0CYV0"/>
<accession>C0CYV0</accession>
<reference evidence="1 2" key="1">
    <citation type="submission" date="2009-01" db="EMBL/GenBank/DDBJ databases">
        <authorList>
            <person name="Fulton L."/>
            <person name="Clifton S."/>
            <person name="Fulton B."/>
            <person name="Xu J."/>
            <person name="Minx P."/>
            <person name="Pepin K.H."/>
            <person name="Johnson M."/>
            <person name="Bhonagiri V."/>
            <person name="Nash W.E."/>
            <person name="Mardis E.R."/>
            <person name="Wilson R.K."/>
        </authorList>
    </citation>
    <scope>NUCLEOTIDE SEQUENCE [LARGE SCALE GENOMIC DNA]</scope>
    <source>
        <strain evidence="1 2">DSM 15981</strain>
    </source>
</reference>
<gene>
    <name evidence="1" type="ORF">CLOSTASPAR_02177</name>
</gene>
<protein>
    <submittedName>
        <fullName evidence="1">Uncharacterized protein</fullName>
    </submittedName>
</protein>
<comment type="caution">
    <text evidence="1">The sequence shown here is derived from an EMBL/GenBank/DDBJ whole genome shotgun (WGS) entry which is preliminary data.</text>
</comment>
<name>C0CYV0_9FIRM</name>
<evidence type="ECO:0000313" key="2">
    <source>
        <dbReference type="Proteomes" id="UP000004756"/>
    </source>
</evidence>
<sequence length="56" mass="5920">MPATGGRGNGGVLALSGSTFVRFFGAKGKALCTKESVFRYINDILLKNTEKAVTIL</sequence>